<dbReference type="InterPro" id="IPR027417">
    <property type="entry name" value="P-loop_NTPase"/>
</dbReference>
<dbReference type="Pfam" id="PF13177">
    <property type="entry name" value="DNA_pol3_delta2"/>
    <property type="match status" value="1"/>
</dbReference>
<name>A0AAU7QRE4_9FLAO</name>
<dbReference type="AlphaFoldDB" id="A0AAU7QRE4"/>
<dbReference type="PANTHER" id="PTHR11669">
    <property type="entry name" value="REPLICATION FACTOR C / DNA POLYMERASE III GAMMA-TAU SUBUNIT"/>
    <property type="match status" value="1"/>
</dbReference>
<dbReference type="InterPro" id="IPR050238">
    <property type="entry name" value="DNA_Rep/Repair_Clamp_Loader"/>
</dbReference>
<accession>A0AAU7QRE4</accession>
<dbReference type="SUPFAM" id="SSF52540">
    <property type="entry name" value="P-loop containing nucleoside triphosphate hydrolases"/>
    <property type="match status" value="1"/>
</dbReference>
<dbReference type="InterPro" id="IPR003593">
    <property type="entry name" value="AAA+_ATPase"/>
</dbReference>
<dbReference type="Gene3D" id="1.10.8.60">
    <property type="match status" value="1"/>
</dbReference>
<dbReference type="CDD" id="cd00009">
    <property type="entry name" value="AAA"/>
    <property type="match status" value="1"/>
</dbReference>
<proteinExistence type="predicted"/>
<evidence type="ECO:0000259" key="1">
    <source>
        <dbReference type="SMART" id="SM00382"/>
    </source>
</evidence>
<gene>
    <name evidence="2" type="ORF">ABNO82_00135</name>
</gene>
<dbReference type="SMART" id="SM00382">
    <property type="entry name" value="AAA"/>
    <property type="match status" value="1"/>
</dbReference>
<dbReference type="GO" id="GO:0006261">
    <property type="term" value="P:DNA-templated DNA replication"/>
    <property type="evidence" value="ECO:0007669"/>
    <property type="project" value="TreeGrafter"/>
</dbReference>
<reference evidence="2" key="1">
    <citation type="submission" date="2024-06" db="EMBL/GenBank/DDBJ databases">
        <title>Diversity, functionality, and evolutionary history of bacterial symbionts in false click beetles (Coleoptera, Throscidae).</title>
        <authorList>
            <person name="Wierz J.C."/>
            <person name="Malm H."/>
            <person name="Kaltenpoth M."/>
            <person name="Engl T."/>
        </authorList>
    </citation>
    <scope>NUCLEOTIDE SEQUENCE</scope>
    <source>
        <strain evidence="2">Tder</strain>
    </source>
</reference>
<evidence type="ECO:0000313" key="2">
    <source>
        <dbReference type="EMBL" id="XBT18522.1"/>
    </source>
</evidence>
<protein>
    <submittedName>
        <fullName evidence="2">AAA family ATPase</fullName>
    </submittedName>
</protein>
<organism evidence="2">
    <name type="scientific">Candidatus Shikimatogenerans sp. Tder</name>
    <dbReference type="NCBI Taxonomy" id="3158566"/>
    <lineage>
        <taxon>Bacteria</taxon>
        <taxon>Pseudomonadati</taxon>
        <taxon>Bacteroidota</taxon>
        <taxon>Flavobacteriia</taxon>
        <taxon>Flavobacteriales</taxon>
        <taxon>Candidatus Shikimatogenerans</taxon>
    </lineage>
</organism>
<sequence>MKPLNIKYRPKKFKDIIGQKYTIKIIKNMLKNKILNNTILLHGYYGSGKTTCARIISKYINKKIKNKIIINNNIIEINASINNSIEDVKKINKNILIESEGKKIFIIDEVHMFSKSAFNGFLKILEEPPYNVLFILITTKYNKIPTTILSRCNSFYFQKINKIDIYKYIKKISKLEKINITSKALKIISKYSNGSLRDALIFINKYIHTSIKINSKLIKKNFLIINNNKIKKIFYYINQLNIKKTLKYYNYIINKYYSYKNFLYYIYKYVKKKIIKIKYKIFNKNILLYIIKLLYKFNIILTKNNSKYIIELFLIKIILYIKKHKKIN</sequence>
<dbReference type="PANTHER" id="PTHR11669:SF0">
    <property type="entry name" value="PROTEIN STICHEL-LIKE 2"/>
    <property type="match status" value="1"/>
</dbReference>
<feature type="domain" description="AAA+ ATPase" evidence="1">
    <location>
        <begin position="35"/>
        <end position="161"/>
    </location>
</feature>
<dbReference type="Gene3D" id="3.40.50.300">
    <property type="entry name" value="P-loop containing nucleotide triphosphate hydrolases"/>
    <property type="match status" value="1"/>
</dbReference>
<dbReference type="EMBL" id="CP157895">
    <property type="protein sequence ID" value="XBT18522.1"/>
    <property type="molecule type" value="Genomic_DNA"/>
</dbReference>